<dbReference type="Gene3D" id="1.10.10.10">
    <property type="entry name" value="Winged helix-like DNA-binding domain superfamily/Winged helix DNA-binding domain"/>
    <property type="match status" value="1"/>
</dbReference>
<dbReference type="GO" id="GO:0045892">
    <property type="term" value="P:negative regulation of DNA-templated transcription"/>
    <property type="evidence" value="ECO:0007669"/>
    <property type="project" value="TreeGrafter"/>
</dbReference>
<evidence type="ECO:0000256" key="11">
    <source>
        <dbReference type="PIRSR" id="PIRSR602481-1"/>
    </source>
</evidence>
<dbReference type="OrthoDB" id="5242893at2"/>
<keyword evidence="7" id="KW-0408">Iron</keyword>
<evidence type="ECO:0000256" key="7">
    <source>
        <dbReference type="ARBA" id="ARBA00023004"/>
    </source>
</evidence>
<comment type="caution">
    <text evidence="12">The sequence shown here is derived from an EMBL/GenBank/DDBJ whole genome shotgun (WGS) entry which is preliminary data.</text>
</comment>
<evidence type="ECO:0000313" key="13">
    <source>
        <dbReference type="Proteomes" id="UP000245507"/>
    </source>
</evidence>
<evidence type="ECO:0000256" key="8">
    <source>
        <dbReference type="ARBA" id="ARBA00023015"/>
    </source>
</evidence>
<dbReference type="RefSeq" id="WP_109692509.1">
    <property type="nucleotide sequence ID" value="NZ_QGDD01000001.1"/>
</dbReference>
<dbReference type="Proteomes" id="UP000245507">
    <property type="component" value="Unassembled WGS sequence"/>
</dbReference>
<gene>
    <name evidence="12" type="ORF">DJ010_03600</name>
</gene>
<sequence length="145" mass="15501">MRHLGDPEALLRSHGLRVTRPRLAVIAVLLRARAEEAHLTVAEVAELSREILGRVSPQTVYDCLEAMTVAGLVDRVDIPGSPALFEVRTGGTHQHLVCRHCGAVRNVPDAAAALPDPRPELAPGSPVDHIDIVYWGDCAACAGHA</sequence>
<dbReference type="Pfam" id="PF01475">
    <property type="entry name" value="FUR"/>
    <property type="match status" value="1"/>
</dbReference>
<dbReference type="GO" id="GO:0005737">
    <property type="term" value="C:cytoplasm"/>
    <property type="evidence" value="ECO:0007669"/>
    <property type="project" value="UniProtKB-SubCell"/>
</dbReference>
<accession>A0A316TYM3</accession>
<comment type="similarity">
    <text evidence="2">Belongs to the Fur family.</text>
</comment>
<evidence type="ECO:0000256" key="2">
    <source>
        <dbReference type="ARBA" id="ARBA00007957"/>
    </source>
</evidence>
<dbReference type="InterPro" id="IPR036388">
    <property type="entry name" value="WH-like_DNA-bd_sf"/>
</dbReference>
<feature type="binding site" evidence="11">
    <location>
        <position position="101"/>
    </location>
    <ligand>
        <name>Zn(2+)</name>
        <dbReference type="ChEBI" id="CHEBI:29105"/>
    </ligand>
</feature>
<dbReference type="CDD" id="cd07153">
    <property type="entry name" value="Fur_like"/>
    <property type="match status" value="1"/>
</dbReference>
<feature type="binding site" evidence="11">
    <location>
        <position position="141"/>
    </location>
    <ligand>
        <name>Zn(2+)</name>
        <dbReference type="ChEBI" id="CHEBI:29105"/>
    </ligand>
</feature>
<keyword evidence="5 11" id="KW-0479">Metal-binding</keyword>
<feature type="binding site" evidence="11">
    <location>
        <position position="98"/>
    </location>
    <ligand>
        <name>Zn(2+)</name>
        <dbReference type="ChEBI" id="CHEBI:29105"/>
    </ligand>
</feature>
<evidence type="ECO:0000256" key="1">
    <source>
        <dbReference type="ARBA" id="ARBA00004496"/>
    </source>
</evidence>
<dbReference type="GO" id="GO:1900376">
    <property type="term" value="P:regulation of secondary metabolite biosynthetic process"/>
    <property type="evidence" value="ECO:0007669"/>
    <property type="project" value="TreeGrafter"/>
</dbReference>
<dbReference type="AlphaFoldDB" id="A0A316TYM3"/>
<name>A0A316TYM3_9ACTN</name>
<dbReference type="PANTHER" id="PTHR33202:SF18">
    <property type="entry name" value="TRANSCRIPTIONAL REGULATOR FURA"/>
    <property type="match status" value="1"/>
</dbReference>
<dbReference type="GO" id="GO:0000976">
    <property type="term" value="F:transcription cis-regulatory region binding"/>
    <property type="evidence" value="ECO:0007669"/>
    <property type="project" value="TreeGrafter"/>
</dbReference>
<keyword evidence="13" id="KW-1185">Reference proteome</keyword>
<dbReference type="GO" id="GO:0008270">
    <property type="term" value="F:zinc ion binding"/>
    <property type="evidence" value="ECO:0007669"/>
    <property type="project" value="TreeGrafter"/>
</dbReference>
<comment type="subcellular location">
    <subcellularLocation>
        <location evidence="1">Cytoplasm</location>
    </subcellularLocation>
</comment>
<keyword evidence="8" id="KW-0805">Transcription regulation</keyword>
<keyword evidence="3" id="KW-0963">Cytoplasm</keyword>
<evidence type="ECO:0000256" key="6">
    <source>
        <dbReference type="ARBA" id="ARBA00022833"/>
    </source>
</evidence>
<dbReference type="EMBL" id="QGDD01000001">
    <property type="protein sequence ID" value="PWN05006.1"/>
    <property type="molecule type" value="Genomic_DNA"/>
</dbReference>
<dbReference type="PANTHER" id="PTHR33202">
    <property type="entry name" value="ZINC UPTAKE REGULATION PROTEIN"/>
    <property type="match status" value="1"/>
</dbReference>
<dbReference type="InterPro" id="IPR043135">
    <property type="entry name" value="Fur_C"/>
</dbReference>
<evidence type="ECO:0000256" key="10">
    <source>
        <dbReference type="ARBA" id="ARBA00023163"/>
    </source>
</evidence>
<dbReference type="InterPro" id="IPR002481">
    <property type="entry name" value="FUR"/>
</dbReference>
<dbReference type="SUPFAM" id="SSF46785">
    <property type="entry name" value="Winged helix' DNA-binding domain"/>
    <property type="match status" value="1"/>
</dbReference>
<keyword evidence="10" id="KW-0804">Transcription</keyword>
<reference evidence="12 13" key="1">
    <citation type="submission" date="2018-05" db="EMBL/GenBank/DDBJ databases">
        <title>Nocardioides silvaticus genome.</title>
        <authorList>
            <person name="Li C."/>
            <person name="Wang G."/>
        </authorList>
    </citation>
    <scope>NUCLEOTIDE SEQUENCE [LARGE SCALE GENOMIC DNA]</scope>
    <source>
        <strain evidence="12 13">CCTCC AB 2018079</strain>
    </source>
</reference>
<evidence type="ECO:0000256" key="9">
    <source>
        <dbReference type="ARBA" id="ARBA00023125"/>
    </source>
</evidence>
<organism evidence="12 13">
    <name type="scientific">Nocardioides silvaticus</name>
    <dbReference type="NCBI Taxonomy" id="2201891"/>
    <lineage>
        <taxon>Bacteria</taxon>
        <taxon>Bacillati</taxon>
        <taxon>Actinomycetota</taxon>
        <taxon>Actinomycetes</taxon>
        <taxon>Propionibacteriales</taxon>
        <taxon>Nocardioidaceae</taxon>
        <taxon>Nocardioides</taxon>
    </lineage>
</organism>
<evidence type="ECO:0000313" key="12">
    <source>
        <dbReference type="EMBL" id="PWN05006.1"/>
    </source>
</evidence>
<dbReference type="InterPro" id="IPR036390">
    <property type="entry name" value="WH_DNA-bd_sf"/>
</dbReference>
<evidence type="ECO:0000256" key="5">
    <source>
        <dbReference type="ARBA" id="ARBA00022723"/>
    </source>
</evidence>
<evidence type="ECO:0000256" key="4">
    <source>
        <dbReference type="ARBA" id="ARBA00022491"/>
    </source>
</evidence>
<comment type="cofactor">
    <cofactor evidence="11">
        <name>Zn(2+)</name>
        <dbReference type="ChEBI" id="CHEBI:29105"/>
    </cofactor>
    <text evidence="11">Binds 1 zinc ion per subunit.</text>
</comment>
<keyword evidence="9" id="KW-0238">DNA-binding</keyword>
<protein>
    <submittedName>
        <fullName evidence="12">Transcriptional repressor</fullName>
    </submittedName>
</protein>
<dbReference type="GO" id="GO:0003700">
    <property type="term" value="F:DNA-binding transcription factor activity"/>
    <property type="evidence" value="ECO:0007669"/>
    <property type="project" value="InterPro"/>
</dbReference>
<proteinExistence type="inferred from homology"/>
<keyword evidence="4" id="KW-0678">Repressor</keyword>
<feature type="binding site" evidence="11">
    <location>
        <position position="138"/>
    </location>
    <ligand>
        <name>Zn(2+)</name>
        <dbReference type="ChEBI" id="CHEBI:29105"/>
    </ligand>
</feature>
<keyword evidence="6 11" id="KW-0862">Zinc</keyword>
<evidence type="ECO:0000256" key="3">
    <source>
        <dbReference type="ARBA" id="ARBA00022490"/>
    </source>
</evidence>
<dbReference type="Gene3D" id="3.30.1490.190">
    <property type="match status" value="1"/>
</dbReference>